<dbReference type="AlphaFoldDB" id="A0A4R6J1Y5"/>
<keyword evidence="1" id="KW-0812">Transmembrane</keyword>
<comment type="caution">
    <text evidence="2">The sequence shown here is derived from an EMBL/GenBank/DDBJ whole genome shotgun (WGS) entry which is preliminary data.</text>
</comment>
<keyword evidence="3" id="KW-1185">Reference proteome</keyword>
<proteinExistence type="predicted"/>
<gene>
    <name evidence="2" type="ORF">BC659_1368</name>
</gene>
<keyword evidence="1" id="KW-1133">Transmembrane helix</keyword>
<evidence type="ECO:0000256" key="1">
    <source>
        <dbReference type="SAM" id="Phobius"/>
    </source>
</evidence>
<evidence type="ECO:0000313" key="2">
    <source>
        <dbReference type="EMBL" id="TDO29280.1"/>
    </source>
</evidence>
<dbReference type="OrthoDB" id="916275at2"/>
<protein>
    <submittedName>
        <fullName evidence="2">Uncharacterized protein</fullName>
    </submittedName>
</protein>
<evidence type="ECO:0000313" key="3">
    <source>
        <dbReference type="Proteomes" id="UP000295741"/>
    </source>
</evidence>
<accession>A0A4R6J1Y5</accession>
<dbReference type="EMBL" id="SNWP01000010">
    <property type="protein sequence ID" value="TDO29280.1"/>
    <property type="molecule type" value="Genomic_DNA"/>
</dbReference>
<keyword evidence="1" id="KW-0472">Membrane</keyword>
<feature type="transmembrane region" description="Helical" evidence="1">
    <location>
        <begin position="20"/>
        <end position="38"/>
    </location>
</feature>
<organism evidence="2 3">
    <name type="scientific">Sediminibacterium goheungense</name>
    <dbReference type="NCBI Taxonomy" id="1086393"/>
    <lineage>
        <taxon>Bacteria</taxon>
        <taxon>Pseudomonadati</taxon>
        <taxon>Bacteroidota</taxon>
        <taxon>Chitinophagia</taxon>
        <taxon>Chitinophagales</taxon>
        <taxon>Chitinophagaceae</taxon>
        <taxon>Sediminibacterium</taxon>
    </lineage>
</organism>
<dbReference type="RefSeq" id="WP_133473880.1">
    <property type="nucleotide sequence ID" value="NZ_SNWP01000010.1"/>
</dbReference>
<reference evidence="2 3" key="1">
    <citation type="submission" date="2019-03" db="EMBL/GenBank/DDBJ databases">
        <title>Genomic Encyclopedia of Archaeal and Bacterial Type Strains, Phase II (KMG-II): from individual species to whole genera.</title>
        <authorList>
            <person name="Goeker M."/>
        </authorList>
    </citation>
    <scope>NUCLEOTIDE SEQUENCE [LARGE SCALE GENOMIC DNA]</scope>
    <source>
        <strain evidence="2 3">DSM 28323</strain>
    </source>
</reference>
<sequence length="398" mass="46948">MAKKILENKARISISWRGLLALAIFLFPFWMLLAWFFTPKRPMLIAIIDKTVIKYPGQEHISLHWVLNQEKFTKNKTDLYNPDIDYFGFFPMEKEQYKLKGLERFDTSQLNDLSNRIKATYVTDAYGVFKNEWYKVGNSQDRSGIVYGGMSKQDIFLLRKMKEKKKLIITEFNSIGSPTDTAIRREFEEMFNITWSGWIGRYFESFDTTVNKELPPWLIRNYKRTHNGKWPFTKSGIAFIQAANEEVVILENETHLANELPHIYANKKGREHYGMPDKMKYSFWFDVISADTIKNEVLSEFVIDANGNGANELAKYNLPMRFPAVTAHVAENDYRFFYFSADFCDNPVTLTSSYFKWVGFFKWMMYTSGEPLERKSFFWKLYRPLVTTILNDYYTSLQ</sequence>
<dbReference type="Proteomes" id="UP000295741">
    <property type="component" value="Unassembled WGS sequence"/>
</dbReference>
<name>A0A4R6J1Y5_9BACT</name>